<proteinExistence type="predicted"/>
<sequence length="79" mass="9108">MIEPSSEKFLAELKKGLDRFVYHLVFSMAYPRLDGDISYAKPIEESGNQQHLSLALNLRSCRISLPSKICSKFLYYSYV</sequence>
<evidence type="ECO:0000313" key="1">
    <source>
        <dbReference type="EMBL" id="KAA3479555.1"/>
    </source>
</evidence>
<comment type="caution">
    <text evidence="1">The sequence shown here is derived from an EMBL/GenBank/DDBJ whole genome shotgun (WGS) entry which is preliminary data.</text>
</comment>
<organism evidence="1 2">
    <name type="scientific">Gossypium australe</name>
    <dbReference type="NCBI Taxonomy" id="47621"/>
    <lineage>
        <taxon>Eukaryota</taxon>
        <taxon>Viridiplantae</taxon>
        <taxon>Streptophyta</taxon>
        <taxon>Embryophyta</taxon>
        <taxon>Tracheophyta</taxon>
        <taxon>Spermatophyta</taxon>
        <taxon>Magnoliopsida</taxon>
        <taxon>eudicotyledons</taxon>
        <taxon>Gunneridae</taxon>
        <taxon>Pentapetalae</taxon>
        <taxon>rosids</taxon>
        <taxon>malvids</taxon>
        <taxon>Malvales</taxon>
        <taxon>Malvaceae</taxon>
        <taxon>Malvoideae</taxon>
        <taxon>Gossypium</taxon>
    </lineage>
</organism>
<dbReference type="AlphaFoldDB" id="A0A5B6WE86"/>
<dbReference type="Proteomes" id="UP000325315">
    <property type="component" value="Unassembled WGS sequence"/>
</dbReference>
<gene>
    <name evidence="1" type="ORF">EPI10_020055</name>
</gene>
<name>A0A5B6WE86_9ROSI</name>
<protein>
    <submittedName>
        <fullName evidence="1">Protein MGF 360-10L</fullName>
    </submittedName>
</protein>
<evidence type="ECO:0000313" key="2">
    <source>
        <dbReference type="Proteomes" id="UP000325315"/>
    </source>
</evidence>
<accession>A0A5B6WE86</accession>
<reference evidence="2" key="1">
    <citation type="journal article" date="2019" name="Plant Biotechnol. J.">
        <title>Genome sequencing of the Australian wild diploid species Gossypium australe highlights disease resistance and delayed gland morphogenesis.</title>
        <authorList>
            <person name="Cai Y."/>
            <person name="Cai X."/>
            <person name="Wang Q."/>
            <person name="Wang P."/>
            <person name="Zhang Y."/>
            <person name="Cai C."/>
            <person name="Xu Y."/>
            <person name="Wang K."/>
            <person name="Zhou Z."/>
            <person name="Wang C."/>
            <person name="Geng S."/>
            <person name="Li B."/>
            <person name="Dong Q."/>
            <person name="Hou Y."/>
            <person name="Wang H."/>
            <person name="Ai P."/>
            <person name="Liu Z."/>
            <person name="Yi F."/>
            <person name="Sun M."/>
            <person name="An G."/>
            <person name="Cheng J."/>
            <person name="Zhang Y."/>
            <person name="Shi Q."/>
            <person name="Xie Y."/>
            <person name="Shi X."/>
            <person name="Chang Y."/>
            <person name="Huang F."/>
            <person name="Chen Y."/>
            <person name="Hong S."/>
            <person name="Mi L."/>
            <person name="Sun Q."/>
            <person name="Zhang L."/>
            <person name="Zhou B."/>
            <person name="Peng R."/>
            <person name="Zhang X."/>
            <person name="Liu F."/>
        </authorList>
    </citation>
    <scope>NUCLEOTIDE SEQUENCE [LARGE SCALE GENOMIC DNA]</scope>
    <source>
        <strain evidence="2">cv. PA1801</strain>
    </source>
</reference>
<dbReference type="EMBL" id="SMMG02000003">
    <property type="protein sequence ID" value="KAA3479555.1"/>
    <property type="molecule type" value="Genomic_DNA"/>
</dbReference>
<keyword evidence="2" id="KW-1185">Reference proteome</keyword>
<dbReference type="OrthoDB" id="748084at2759"/>